<proteinExistence type="predicted"/>
<name>A0A6C0IZP7_9ZZZZ</name>
<dbReference type="AlphaFoldDB" id="A0A6C0IZP7"/>
<accession>A0A6C0IZP7</accession>
<organism evidence="1">
    <name type="scientific">viral metagenome</name>
    <dbReference type="NCBI Taxonomy" id="1070528"/>
    <lineage>
        <taxon>unclassified sequences</taxon>
        <taxon>metagenomes</taxon>
        <taxon>organismal metagenomes</taxon>
    </lineage>
</organism>
<sequence>MKVAVIDDFVFFFYSNCFTCKHLIISKLMFLDVSKTPTEKLTWALTLVSQAPAWRWTRTGNCKCQRVCMECVQKRKQMIQLVLTRGYFAKPPVRHRPRTLPDFVQVMELGKI</sequence>
<reference evidence="1" key="1">
    <citation type="journal article" date="2020" name="Nature">
        <title>Giant virus diversity and host interactions through global metagenomics.</title>
        <authorList>
            <person name="Schulz F."/>
            <person name="Roux S."/>
            <person name="Paez-Espino D."/>
            <person name="Jungbluth S."/>
            <person name="Walsh D.A."/>
            <person name="Denef V.J."/>
            <person name="McMahon K.D."/>
            <person name="Konstantinidis K.T."/>
            <person name="Eloe-Fadrosh E.A."/>
            <person name="Kyrpides N.C."/>
            <person name="Woyke T."/>
        </authorList>
    </citation>
    <scope>NUCLEOTIDE SEQUENCE</scope>
    <source>
        <strain evidence="1">GVMAG-M-3300025626-8</strain>
    </source>
</reference>
<dbReference type="EMBL" id="MN740286">
    <property type="protein sequence ID" value="QHT98039.1"/>
    <property type="molecule type" value="Genomic_DNA"/>
</dbReference>
<evidence type="ECO:0000313" key="1">
    <source>
        <dbReference type="EMBL" id="QHT98039.1"/>
    </source>
</evidence>
<protein>
    <submittedName>
        <fullName evidence="1">Uncharacterized protein</fullName>
    </submittedName>
</protein>